<sequence>MGPRPAVAIAASGSTPSLSTSRRALLATLRSQPGPVTLTALGAATGLHVNTVREHLAALTDAGLVTRGRAAPHGRGRPAATYTASTDPATGSEPAPVSAEYAGLAAALASTIHRTSSSPSHDATVAGTEWGRELARNRPGPPPADDVDPRGRVVQLLADLGFAPRPADGPPAVLLTRCPLLETAHAYPDVVCAVHLGIVRGALGEFGADPAGAELHPFSDPGACRLDLARTDRVPR</sequence>
<proteinExistence type="predicted"/>
<protein>
    <submittedName>
        <fullName evidence="2">Winged helix-turn-helix transcriptional regulator</fullName>
    </submittedName>
</protein>
<name>A0A4Q5N7E2_9MICO</name>
<dbReference type="EMBL" id="SDWW01000001">
    <property type="protein sequence ID" value="RYV53057.1"/>
    <property type="molecule type" value="Genomic_DNA"/>
</dbReference>
<reference evidence="2 3" key="1">
    <citation type="submission" date="2019-01" db="EMBL/GenBank/DDBJ databases">
        <title>Novel species of Cellulomonas.</title>
        <authorList>
            <person name="Liu Q."/>
            <person name="Xin Y.-H."/>
        </authorList>
    </citation>
    <scope>NUCLEOTIDE SEQUENCE [LARGE SCALE GENOMIC DNA]</scope>
    <source>
        <strain evidence="2 3">HLT2-17</strain>
    </source>
</reference>
<evidence type="ECO:0000313" key="2">
    <source>
        <dbReference type="EMBL" id="RYV53057.1"/>
    </source>
</evidence>
<comment type="caution">
    <text evidence="2">The sequence shown here is derived from an EMBL/GenBank/DDBJ whole genome shotgun (WGS) entry which is preliminary data.</text>
</comment>
<dbReference type="Pfam" id="PF12840">
    <property type="entry name" value="HTH_20"/>
    <property type="match status" value="1"/>
</dbReference>
<dbReference type="InterPro" id="IPR011991">
    <property type="entry name" value="ArsR-like_HTH"/>
</dbReference>
<evidence type="ECO:0000313" key="3">
    <source>
        <dbReference type="Proteomes" id="UP000293764"/>
    </source>
</evidence>
<dbReference type="InterPro" id="IPR036390">
    <property type="entry name" value="WH_DNA-bd_sf"/>
</dbReference>
<dbReference type="SUPFAM" id="SSF46785">
    <property type="entry name" value="Winged helix' DNA-binding domain"/>
    <property type="match status" value="1"/>
</dbReference>
<dbReference type="Proteomes" id="UP000293764">
    <property type="component" value="Unassembled WGS sequence"/>
</dbReference>
<feature type="region of interest" description="Disordered" evidence="1">
    <location>
        <begin position="68"/>
        <end position="96"/>
    </location>
</feature>
<dbReference type="AlphaFoldDB" id="A0A4Q5N7E2"/>
<accession>A0A4Q5N7E2</accession>
<evidence type="ECO:0000256" key="1">
    <source>
        <dbReference type="SAM" id="MobiDB-lite"/>
    </source>
</evidence>
<dbReference type="OrthoDB" id="3399802at2"/>
<dbReference type="InterPro" id="IPR036388">
    <property type="entry name" value="WH-like_DNA-bd_sf"/>
</dbReference>
<dbReference type="Gene3D" id="1.10.10.10">
    <property type="entry name" value="Winged helix-like DNA-binding domain superfamily/Winged helix DNA-binding domain"/>
    <property type="match status" value="1"/>
</dbReference>
<organism evidence="2 3">
    <name type="scientific">Pengzhenrongella frigida</name>
    <dbReference type="NCBI Taxonomy" id="1259133"/>
    <lineage>
        <taxon>Bacteria</taxon>
        <taxon>Bacillati</taxon>
        <taxon>Actinomycetota</taxon>
        <taxon>Actinomycetes</taxon>
        <taxon>Micrococcales</taxon>
        <taxon>Pengzhenrongella</taxon>
    </lineage>
</organism>
<keyword evidence="3" id="KW-1185">Reference proteome</keyword>
<gene>
    <name evidence="2" type="ORF">EUA98_00490</name>
</gene>
<dbReference type="CDD" id="cd00090">
    <property type="entry name" value="HTH_ARSR"/>
    <property type="match status" value="1"/>
</dbReference>